<dbReference type="PANTHER" id="PTHR43730:SF1">
    <property type="entry name" value="BETA-MANNOSIDASE"/>
    <property type="match status" value="1"/>
</dbReference>
<comment type="similarity">
    <text evidence="2">Belongs to the glycosyl hydrolase 2 family.</text>
</comment>
<dbReference type="Gene3D" id="2.60.120.260">
    <property type="entry name" value="Galactose-binding domain-like"/>
    <property type="match status" value="1"/>
</dbReference>
<keyword evidence="5" id="KW-0325">Glycoprotein</keyword>
<evidence type="ECO:0000256" key="3">
    <source>
        <dbReference type="ARBA" id="ARBA00012754"/>
    </source>
</evidence>
<evidence type="ECO:0000259" key="7">
    <source>
        <dbReference type="Pfam" id="PF00703"/>
    </source>
</evidence>
<dbReference type="InterPro" id="IPR036156">
    <property type="entry name" value="Beta-gal/glucu_dom_sf"/>
</dbReference>
<dbReference type="InterPro" id="IPR041625">
    <property type="entry name" value="Beta-mannosidase_Ig"/>
</dbReference>
<dbReference type="Pfam" id="PF22666">
    <property type="entry name" value="Glyco_hydro_2_N2"/>
    <property type="match status" value="1"/>
</dbReference>
<dbReference type="SUPFAM" id="SSF49785">
    <property type="entry name" value="Galactose-binding domain-like"/>
    <property type="match status" value="1"/>
</dbReference>
<reference evidence="10" key="1">
    <citation type="submission" date="2022-10" db="EMBL/GenBank/DDBJ databases">
        <title>YIM 151497 complete genome.</title>
        <authorList>
            <person name="Chen X."/>
        </authorList>
    </citation>
    <scope>NUCLEOTIDE SEQUENCE</scope>
    <source>
        <strain evidence="10">YIM 151497</strain>
    </source>
</reference>
<dbReference type="Gene3D" id="2.60.40.10">
    <property type="entry name" value="Immunoglobulins"/>
    <property type="match status" value="2"/>
</dbReference>
<dbReference type="PANTHER" id="PTHR43730">
    <property type="entry name" value="BETA-MANNOSIDASE"/>
    <property type="match status" value="1"/>
</dbReference>
<organism evidence="10 11">
    <name type="scientific">Pelagibacterium flavum</name>
    <dbReference type="NCBI Taxonomy" id="2984530"/>
    <lineage>
        <taxon>Bacteria</taxon>
        <taxon>Pseudomonadati</taxon>
        <taxon>Pseudomonadota</taxon>
        <taxon>Alphaproteobacteria</taxon>
        <taxon>Hyphomicrobiales</taxon>
        <taxon>Devosiaceae</taxon>
        <taxon>Pelagibacterium</taxon>
    </lineage>
</organism>
<keyword evidence="6" id="KW-0326">Glycosidase</keyword>
<feature type="domain" description="Glycoside hydrolase family 2 immunoglobulin-like beta-sandwich" evidence="7">
    <location>
        <begin position="206"/>
        <end position="300"/>
    </location>
</feature>
<keyword evidence="11" id="KW-1185">Reference proteome</keyword>
<dbReference type="SUPFAM" id="SSF51445">
    <property type="entry name" value="(Trans)glycosidases"/>
    <property type="match status" value="1"/>
</dbReference>
<evidence type="ECO:0000313" key="10">
    <source>
        <dbReference type="EMBL" id="UYQ71308.1"/>
    </source>
</evidence>
<dbReference type="EC" id="3.2.1.25" evidence="3"/>
<dbReference type="InterPro" id="IPR013783">
    <property type="entry name" value="Ig-like_fold"/>
</dbReference>
<dbReference type="Pfam" id="PF17753">
    <property type="entry name" value="Ig_mannosidase"/>
    <property type="match status" value="1"/>
</dbReference>
<dbReference type="Pfam" id="PF00703">
    <property type="entry name" value="Glyco_hydro_2"/>
    <property type="match status" value="1"/>
</dbReference>
<accession>A0ABY6IL29</accession>
<evidence type="ECO:0000259" key="8">
    <source>
        <dbReference type="Pfam" id="PF17753"/>
    </source>
</evidence>
<sequence>MAERRAALQEVIDYKALDLGGRFSLSAPERGWSGEITLPGDVHTALLEAGEIPDPYFGQNEDAVAWVYKTPWTIERRFDVPADMAQGYLTLTLSEVDCIATVFLNGEAIAQTQNQFIRYDLDVTGKIRAGENTLTIAFAVVPDVAKARADAHPFPIPYAAMNQKVAHLNFVRKTACHAGWDWGICLMPVGVYGRIELRRSALARAESVQVEQHHHKGRVNLVLRTRVHTFDSGTVSLTHTIDGQTLGGNTAVDKGENLIEHRVTIDSPKLWWPAGQGDQPLYDLVTDLDGETATRKIGLRKLEWIVEADEIDHSFKCRINGRDITMMGANWIPADAIPSRITPEVVEDLLKSARAANYNMLRVWGGGQYEPDWFYDLCDQMGLLIWHDFMFSCMPYPSDRAFLADVQAEITQQVRRLSHHASIALWCGDNEVIGSLNWYPETKANRDRHLANYDRLSKLLAEIVEDEDPQRRFWPSSPSLGYLDFADGWHIDTRGDMHFWDVWHSAKPFEHYRTVQPRFASEFGFQSFTSMNVIESFTQASDRNPSSPVMETHQRNDGGNARILETMCRYFRFPKGFEEMVFLSQVQQGLAIKTAIEFWRSTKPRCMGMLYWQINDIWPVASWSSLDYGGQWKLLHYLARRFFAPISIVAIPDDNGIVIKGMNDGPTPAEITLDMIAVDMEGVVKPLHGLDVSLGLESASELARVSREALADGQFLMLEWRDRNGALIGRNDFFPRAHKYYDLPAATVSARWAQGVNGPELTLQSDACAFFVTAQVEPMGYFSDNCFTLLPGRPVTLSFSPRRGAAPGLDDLQNSLRISHLAETY</sequence>
<protein>
    <recommendedName>
        <fullName evidence="3">beta-mannosidase</fullName>
        <ecNumber evidence="3">3.2.1.25</ecNumber>
    </recommendedName>
</protein>
<keyword evidence="4 10" id="KW-0378">Hydrolase</keyword>
<comment type="catalytic activity">
    <reaction evidence="1">
        <text>Hydrolysis of terminal, non-reducing beta-D-mannose residues in beta-D-mannosides.</text>
        <dbReference type="EC" id="3.2.1.25"/>
    </reaction>
</comment>
<dbReference type="GO" id="GO:0016787">
    <property type="term" value="F:hydrolase activity"/>
    <property type="evidence" value="ECO:0007669"/>
    <property type="project" value="UniProtKB-KW"/>
</dbReference>
<dbReference type="Proteomes" id="UP001163882">
    <property type="component" value="Chromosome"/>
</dbReference>
<dbReference type="InterPro" id="IPR054593">
    <property type="entry name" value="Beta-mannosidase-like_N2"/>
</dbReference>
<evidence type="ECO:0000256" key="6">
    <source>
        <dbReference type="ARBA" id="ARBA00023295"/>
    </source>
</evidence>
<evidence type="ECO:0000313" key="11">
    <source>
        <dbReference type="Proteomes" id="UP001163882"/>
    </source>
</evidence>
<evidence type="ECO:0000259" key="9">
    <source>
        <dbReference type="Pfam" id="PF22666"/>
    </source>
</evidence>
<evidence type="ECO:0000256" key="4">
    <source>
        <dbReference type="ARBA" id="ARBA00022801"/>
    </source>
</evidence>
<proteinExistence type="inferred from homology"/>
<feature type="domain" description="Beta-mannosidase-like galactose-binding" evidence="9">
    <location>
        <begin position="35"/>
        <end position="192"/>
    </location>
</feature>
<dbReference type="RefSeq" id="WP_264224962.1">
    <property type="nucleotide sequence ID" value="NZ_CP107716.1"/>
</dbReference>
<dbReference type="InterPro" id="IPR008979">
    <property type="entry name" value="Galactose-bd-like_sf"/>
</dbReference>
<dbReference type="SUPFAM" id="SSF49303">
    <property type="entry name" value="beta-Galactosidase/glucuronidase domain"/>
    <property type="match status" value="2"/>
</dbReference>
<feature type="domain" description="Beta-mannosidase Ig-fold" evidence="8">
    <location>
        <begin position="743"/>
        <end position="823"/>
    </location>
</feature>
<dbReference type="Gene3D" id="3.20.20.80">
    <property type="entry name" value="Glycosidases"/>
    <property type="match status" value="1"/>
</dbReference>
<dbReference type="InterPro" id="IPR050887">
    <property type="entry name" value="Beta-mannosidase_GH2"/>
</dbReference>
<dbReference type="InterPro" id="IPR006102">
    <property type="entry name" value="Ig-like_GH2"/>
</dbReference>
<evidence type="ECO:0000256" key="2">
    <source>
        <dbReference type="ARBA" id="ARBA00007401"/>
    </source>
</evidence>
<name>A0ABY6IL29_9HYPH</name>
<evidence type="ECO:0000256" key="1">
    <source>
        <dbReference type="ARBA" id="ARBA00000829"/>
    </source>
</evidence>
<gene>
    <name evidence="10" type="ORF">OF122_14815</name>
</gene>
<dbReference type="InterPro" id="IPR017853">
    <property type="entry name" value="GH"/>
</dbReference>
<dbReference type="EMBL" id="CP107716">
    <property type="protein sequence ID" value="UYQ71308.1"/>
    <property type="molecule type" value="Genomic_DNA"/>
</dbReference>
<evidence type="ECO:0000256" key="5">
    <source>
        <dbReference type="ARBA" id="ARBA00023180"/>
    </source>
</evidence>